<evidence type="ECO:0000256" key="7">
    <source>
        <dbReference type="ARBA" id="ARBA00023235"/>
    </source>
</evidence>
<evidence type="ECO:0000256" key="1">
    <source>
        <dbReference type="ARBA" id="ARBA00009922"/>
    </source>
</evidence>
<dbReference type="EC" id="5.6.2.4" evidence="9"/>
<dbReference type="GO" id="GO:0016887">
    <property type="term" value="F:ATP hydrolysis activity"/>
    <property type="evidence" value="ECO:0007669"/>
    <property type="project" value="RHEA"/>
</dbReference>
<dbReference type="Gene3D" id="3.40.50.300">
    <property type="entry name" value="P-loop containing nucleotide triphosphate hydrolases"/>
    <property type="match status" value="2"/>
</dbReference>
<evidence type="ECO:0000256" key="9">
    <source>
        <dbReference type="ARBA" id="ARBA00034808"/>
    </source>
</evidence>
<dbReference type="SUPFAM" id="SSF52540">
    <property type="entry name" value="P-loop containing nucleoside triphosphate hydrolases"/>
    <property type="match status" value="1"/>
</dbReference>
<dbReference type="Pfam" id="PF13361">
    <property type="entry name" value="UvrD_C"/>
    <property type="match status" value="1"/>
</dbReference>
<evidence type="ECO:0000256" key="8">
    <source>
        <dbReference type="ARBA" id="ARBA00034617"/>
    </source>
</evidence>
<dbReference type="Gene3D" id="1.10.10.160">
    <property type="match status" value="1"/>
</dbReference>
<feature type="domain" description="UvrD-like helicase ATP-binding" evidence="13">
    <location>
        <begin position="51"/>
        <end position="324"/>
    </location>
</feature>
<dbReference type="PANTHER" id="PTHR11070">
    <property type="entry name" value="UVRD / RECB / PCRA DNA HELICASE FAMILY MEMBER"/>
    <property type="match status" value="1"/>
</dbReference>
<evidence type="ECO:0000256" key="12">
    <source>
        <dbReference type="SAM" id="Coils"/>
    </source>
</evidence>
<evidence type="ECO:0000256" key="4">
    <source>
        <dbReference type="ARBA" id="ARBA00022806"/>
    </source>
</evidence>
<evidence type="ECO:0000256" key="2">
    <source>
        <dbReference type="ARBA" id="ARBA00022741"/>
    </source>
</evidence>
<evidence type="ECO:0000256" key="6">
    <source>
        <dbReference type="ARBA" id="ARBA00023125"/>
    </source>
</evidence>
<feature type="coiled-coil region" evidence="12">
    <location>
        <begin position="527"/>
        <end position="558"/>
    </location>
</feature>
<keyword evidence="2 11" id="KW-0547">Nucleotide-binding</keyword>
<proteinExistence type="inferred from homology"/>
<name>A0A1H2T7Z4_9BACI</name>
<dbReference type="CDD" id="cd18807">
    <property type="entry name" value="SF1_C_UvrD"/>
    <property type="match status" value="1"/>
</dbReference>
<dbReference type="PROSITE" id="PS51217">
    <property type="entry name" value="UVRD_HELICASE_CTER"/>
    <property type="match status" value="1"/>
</dbReference>
<evidence type="ECO:0000256" key="11">
    <source>
        <dbReference type="PROSITE-ProRule" id="PRU00560"/>
    </source>
</evidence>
<feature type="domain" description="UvrD-like helicase C-terminal" evidence="14">
    <location>
        <begin position="325"/>
        <end position="597"/>
    </location>
</feature>
<keyword evidence="7" id="KW-0413">Isomerase</keyword>
<dbReference type="GO" id="GO:0005829">
    <property type="term" value="C:cytosol"/>
    <property type="evidence" value="ECO:0007669"/>
    <property type="project" value="TreeGrafter"/>
</dbReference>
<dbReference type="RefSeq" id="WP_091613359.1">
    <property type="nucleotide sequence ID" value="NZ_FNNC01000002.1"/>
</dbReference>
<keyword evidence="12" id="KW-0175">Coiled coil</keyword>
<dbReference type="GO" id="GO:0005524">
    <property type="term" value="F:ATP binding"/>
    <property type="evidence" value="ECO:0007669"/>
    <property type="project" value="UniProtKB-UniRule"/>
</dbReference>
<evidence type="ECO:0000259" key="14">
    <source>
        <dbReference type="PROSITE" id="PS51217"/>
    </source>
</evidence>
<evidence type="ECO:0000259" key="13">
    <source>
        <dbReference type="PROSITE" id="PS51198"/>
    </source>
</evidence>
<dbReference type="GO" id="GO:0033202">
    <property type="term" value="C:DNA helicase complex"/>
    <property type="evidence" value="ECO:0007669"/>
    <property type="project" value="TreeGrafter"/>
</dbReference>
<evidence type="ECO:0000256" key="5">
    <source>
        <dbReference type="ARBA" id="ARBA00022840"/>
    </source>
</evidence>
<organism evidence="15 16">
    <name type="scientific">Marinococcus luteus</name>
    <dbReference type="NCBI Taxonomy" id="1122204"/>
    <lineage>
        <taxon>Bacteria</taxon>
        <taxon>Bacillati</taxon>
        <taxon>Bacillota</taxon>
        <taxon>Bacilli</taxon>
        <taxon>Bacillales</taxon>
        <taxon>Bacillaceae</taxon>
        <taxon>Marinococcus</taxon>
    </lineage>
</organism>
<dbReference type="InterPro" id="IPR013986">
    <property type="entry name" value="DExx_box_DNA_helicase_dom_sf"/>
</dbReference>
<comment type="catalytic activity">
    <reaction evidence="10">
        <text>ATP + H2O = ADP + phosphate + H(+)</text>
        <dbReference type="Rhea" id="RHEA:13065"/>
        <dbReference type="ChEBI" id="CHEBI:15377"/>
        <dbReference type="ChEBI" id="CHEBI:15378"/>
        <dbReference type="ChEBI" id="CHEBI:30616"/>
        <dbReference type="ChEBI" id="CHEBI:43474"/>
        <dbReference type="ChEBI" id="CHEBI:456216"/>
        <dbReference type="EC" id="5.6.2.4"/>
    </reaction>
</comment>
<evidence type="ECO:0000313" key="16">
    <source>
        <dbReference type="Proteomes" id="UP000199488"/>
    </source>
</evidence>
<feature type="binding site" evidence="11">
    <location>
        <begin position="72"/>
        <end position="79"/>
    </location>
    <ligand>
        <name>ATP</name>
        <dbReference type="ChEBI" id="CHEBI:30616"/>
    </ligand>
</feature>
<sequence length="741" mass="85269">MREFSFYSTPFGVSGEEVPYAAIAKATTSKELVSDQESDAFYFRSLEADGIFLNEAQIEAVRFGSGPLLALAGAGSGKTSVLVCRAGYLMAVKQVPAESVLLITFTKKAAEEMKTRVMNLPGVGETASNLQVRTFHAFFLLLLRRHGIRQEIVSSERKKQLAVKLLMKDMGLEDVYQPEAVLSFLSYHKMNDTAVADLPEKETSQKQLKRICQAYEDWKLERNYIDFDDILMKAKALMDEDPVFLQQLQDRFEYVMVDEFQDTNYLQYRLVQMIVEKHRNLFVVGDDDQTIYSFNGARHEFILEFDQKYPEAQTIVLDVNYRSHKAIAGLGNEVVRHNKQRKTKTLQVMNAEASSPFYFRAASTDEEAEQVVADMKRAVAEGECEWRDMAVLHRTISVSRAIFEQLTAQDVPFVHHSLGNQMFYEQWPVKAMMDYLRLSLNPTLVEAMPEVVPTLFISRERGMRHIKEQEVFSPRSEPLLHLTDMPGIRPFQRKKVEERQSMIQKLKERRPETAIRQMRRQFYDGYLEADEQQVSMKKETLKETLDELESSAKRFESVSSFVYFVDDMLRTFREMKEREKDPDANHVSLMTIHRAKGMEFPVVYVIGASETIMPHDSALKADRMKDLLYGEKAENKQTQALEEERRLAYVAITRAKQKLCISSPAFYRGKEVEVSRFLLEAFPGETHTGEKQETETIDALVCEEAMCPAWIRMSEAPEETEKECPMCKGKMVPGTKQVIKK</sequence>
<dbReference type="PANTHER" id="PTHR11070:SF2">
    <property type="entry name" value="ATP-DEPENDENT DNA HELICASE SRS2"/>
    <property type="match status" value="1"/>
</dbReference>
<dbReference type="GO" id="GO:0000725">
    <property type="term" value="P:recombinational repair"/>
    <property type="evidence" value="ECO:0007669"/>
    <property type="project" value="TreeGrafter"/>
</dbReference>
<accession>A0A1H2T7Z4</accession>
<dbReference type="Gene3D" id="1.10.486.10">
    <property type="entry name" value="PCRA, domain 4"/>
    <property type="match status" value="1"/>
</dbReference>
<keyword evidence="6" id="KW-0238">DNA-binding</keyword>
<dbReference type="Pfam" id="PF00580">
    <property type="entry name" value="UvrD-helicase"/>
    <property type="match status" value="1"/>
</dbReference>
<evidence type="ECO:0000256" key="10">
    <source>
        <dbReference type="ARBA" id="ARBA00048988"/>
    </source>
</evidence>
<dbReference type="InterPro" id="IPR014017">
    <property type="entry name" value="DNA_helicase_UvrD-like_C"/>
</dbReference>
<evidence type="ECO:0000313" key="15">
    <source>
        <dbReference type="EMBL" id="SDW39958.1"/>
    </source>
</evidence>
<reference evidence="15 16" key="1">
    <citation type="submission" date="2016-10" db="EMBL/GenBank/DDBJ databases">
        <authorList>
            <person name="de Groot N.N."/>
        </authorList>
    </citation>
    <scope>NUCLEOTIDE SEQUENCE [LARGE SCALE GENOMIC DNA]</scope>
    <source>
        <strain evidence="15 16">DSM 23126</strain>
    </source>
</reference>
<comment type="similarity">
    <text evidence="1">Belongs to the helicase family. UvrD subfamily.</text>
</comment>
<evidence type="ECO:0000256" key="3">
    <source>
        <dbReference type="ARBA" id="ARBA00022801"/>
    </source>
</evidence>
<comment type="catalytic activity">
    <reaction evidence="8">
        <text>Couples ATP hydrolysis with the unwinding of duplex DNA by translocating in the 3'-5' direction.</text>
        <dbReference type="EC" id="5.6.2.4"/>
    </reaction>
</comment>
<dbReference type="GO" id="GO:0043138">
    <property type="term" value="F:3'-5' DNA helicase activity"/>
    <property type="evidence" value="ECO:0007669"/>
    <property type="project" value="UniProtKB-EC"/>
</dbReference>
<dbReference type="OrthoDB" id="9810135at2"/>
<dbReference type="InterPro" id="IPR000212">
    <property type="entry name" value="DNA_helicase_UvrD/REP"/>
</dbReference>
<dbReference type="EMBL" id="FNNC01000002">
    <property type="protein sequence ID" value="SDW39958.1"/>
    <property type="molecule type" value="Genomic_DNA"/>
</dbReference>
<dbReference type="Proteomes" id="UP000199488">
    <property type="component" value="Unassembled WGS sequence"/>
</dbReference>
<dbReference type="GO" id="GO:0003677">
    <property type="term" value="F:DNA binding"/>
    <property type="evidence" value="ECO:0007669"/>
    <property type="project" value="UniProtKB-KW"/>
</dbReference>
<keyword evidence="5 11" id="KW-0067">ATP-binding</keyword>
<dbReference type="PROSITE" id="PS51198">
    <property type="entry name" value="UVRD_HELICASE_ATP_BIND"/>
    <property type="match status" value="1"/>
</dbReference>
<dbReference type="CDD" id="cd17932">
    <property type="entry name" value="DEXQc_UvrD"/>
    <property type="match status" value="1"/>
</dbReference>
<dbReference type="InterPro" id="IPR014016">
    <property type="entry name" value="UvrD-like_ATP-bd"/>
</dbReference>
<dbReference type="AlphaFoldDB" id="A0A1H2T7Z4"/>
<keyword evidence="3 11" id="KW-0378">Hydrolase</keyword>
<dbReference type="InterPro" id="IPR027417">
    <property type="entry name" value="P-loop_NTPase"/>
</dbReference>
<gene>
    <name evidence="15" type="ORF">SAMN05421781_1282</name>
</gene>
<keyword evidence="4 11" id="KW-0347">Helicase</keyword>
<keyword evidence="16" id="KW-1185">Reference proteome</keyword>
<dbReference type="STRING" id="1122204.SAMN05421781_1282"/>
<protein>
    <recommendedName>
        <fullName evidence="9">DNA 3'-5' helicase</fullName>
        <ecNumber evidence="9">5.6.2.4</ecNumber>
    </recommendedName>
</protein>